<comment type="caution">
    <text evidence="3">The sequence shown here is derived from an EMBL/GenBank/DDBJ whole genome shotgun (WGS) entry which is preliminary data.</text>
</comment>
<proteinExistence type="predicted"/>
<dbReference type="InterPro" id="IPR026444">
    <property type="entry name" value="Secre_tail"/>
</dbReference>
<evidence type="ECO:0000313" key="4">
    <source>
        <dbReference type="Proteomes" id="UP000321721"/>
    </source>
</evidence>
<dbReference type="RefSeq" id="WP_147097416.1">
    <property type="nucleotide sequence ID" value="NZ_VOOS01000001.1"/>
</dbReference>
<reference evidence="3 4" key="1">
    <citation type="submission" date="2019-08" db="EMBL/GenBank/DDBJ databases">
        <title>Genome of Vicingus serpentipes NCIMB 15042.</title>
        <authorList>
            <person name="Bowman J.P."/>
        </authorList>
    </citation>
    <scope>NUCLEOTIDE SEQUENCE [LARGE SCALE GENOMIC DNA]</scope>
    <source>
        <strain evidence="3 4">NCIMB 15042</strain>
    </source>
</reference>
<organism evidence="3 4">
    <name type="scientific">Vicingus serpentipes</name>
    <dbReference type="NCBI Taxonomy" id="1926625"/>
    <lineage>
        <taxon>Bacteria</taxon>
        <taxon>Pseudomonadati</taxon>
        <taxon>Bacteroidota</taxon>
        <taxon>Flavobacteriia</taxon>
        <taxon>Flavobacteriales</taxon>
        <taxon>Vicingaceae</taxon>
        <taxon>Vicingus</taxon>
    </lineage>
</organism>
<dbReference type="NCBIfam" id="TIGR04183">
    <property type="entry name" value="Por_Secre_tail"/>
    <property type="match status" value="1"/>
</dbReference>
<dbReference type="Proteomes" id="UP000321721">
    <property type="component" value="Unassembled WGS sequence"/>
</dbReference>
<evidence type="ECO:0000313" key="3">
    <source>
        <dbReference type="EMBL" id="TXB66618.1"/>
    </source>
</evidence>
<dbReference type="Pfam" id="PF18962">
    <property type="entry name" value="Por_Secre_tail"/>
    <property type="match status" value="1"/>
</dbReference>
<dbReference type="OrthoDB" id="1467916at2"/>
<sequence length="362" mass="39264">MFPFKLNILSIMIFMFFCLISLPNYSLPPTTTYTSIGTSGDWKVTSKWDIGTSPSFNQTNGSDVIIIDNNHKITLTDVLSVKSGTVITITANDTLEINGNVIFANGSIINVDTNGVLIINGNITNNNNSNTITINGTIEINGNFDGGVGSEIVGSGDMSITGTVTTSGSGSVFGSTSNCSIPGSCSSTASSPLPINLISFDANLIKNDVWINWKTQTEINNDYFTIERSQDINSWESVKEVPGAGNSSTHKSYAIIDQNPLTGISYYRLKQTDFNGDYSYSDIRTVTLNSKSEINIYPNPFRDNLIISNLCNECLVNIYSATGQLVYSGNNNSINATDWNKGIYEVIIINGEGIIYSSRILK</sequence>
<protein>
    <submittedName>
        <fullName evidence="3">T9SS type A sorting domain-containing protein</fullName>
    </submittedName>
</protein>
<keyword evidence="4" id="KW-1185">Reference proteome</keyword>
<evidence type="ECO:0000256" key="1">
    <source>
        <dbReference type="ARBA" id="ARBA00022729"/>
    </source>
</evidence>
<feature type="domain" description="Secretion system C-terminal sorting" evidence="2">
    <location>
        <begin position="296"/>
        <end position="355"/>
    </location>
</feature>
<keyword evidence="1" id="KW-0732">Signal</keyword>
<dbReference type="EMBL" id="VOOS01000001">
    <property type="protein sequence ID" value="TXB66618.1"/>
    <property type="molecule type" value="Genomic_DNA"/>
</dbReference>
<accession>A0A5C6RWB5</accession>
<name>A0A5C6RWB5_9FLAO</name>
<dbReference type="AlphaFoldDB" id="A0A5C6RWB5"/>
<gene>
    <name evidence="3" type="ORF">FRY74_00085</name>
</gene>
<evidence type="ECO:0000259" key="2">
    <source>
        <dbReference type="Pfam" id="PF18962"/>
    </source>
</evidence>